<protein>
    <submittedName>
        <fullName evidence="2">Uncharacterized protein</fullName>
    </submittedName>
</protein>
<accession>A0A2G4SKW9</accession>
<feature type="region of interest" description="Disordered" evidence="1">
    <location>
        <begin position="21"/>
        <end position="66"/>
    </location>
</feature>
<feature type="region of interest" description="Disordered" evidence="1">
    <location>
        <begin position="212"/>
        <end position="278"/>
    </location>
</feature>
<evidence type="ECO:0000256" key="1">
    <source>
        <dbReference type="SAM" id="MobiDB-lite"/>
    </source>
</evidence>
<dbReference type="AlphaFoldDB" id="A0A2G4SKW9"/>
<dbReference type="GeneID" id="35446275"/>
<evidence type="ECO:0000313" key="2">
    <source>
        <dbReference type="EMBL" id="PHZ09420.1"/>
    </source>
</evidence>
<feature type="compositionally biased region" description="Polar residues" evidence="1">
    <location>
        <begin position="269"/>
        <end position="278"/>
    </location>
</feature>
<dbReference type="RefSeq" id="XP_023463128.1">
    <property type="nucleotide sequence ID" value="XM_023615287.1"/>
</dbReference>
<evidence type="ECO:0000313" key="3">
    <source>
        <dbReference type="Proteomes" id="UP000242254"/>
    </source>
</evidence>
<gene>
    <name evidence="2" type="ORF">RHIMIDRAFT_47096</name>
</gene>
<reference evidence="2 3" key="1">
    <citation type="journal article" date="2016" name="Proc. Natl. Acad. Sci. U.S.A.">
        <title>Lipid metabolic changes in an early divergent fungus govern the establishment of a mutualistic symbiosis with endobacteria.</title>
        <authorList>
            <person name="Lastovetsky O.A."/>
            <person name="Gaspar M.L."/>
            <person name="Mondo S.J."/>
            <person name="LaButti K.M."/>
            <person name="Sandor L."/>
            <person name="Grigoriev I.V."/>
            <person name="Henry S.A."/>
            <person name="Pawlowska T.E."/>
        </authorList>
    </citation>
    <scope>NUCLEOTIDE SEQUENCE [LARGE SCALE GENOMIC DNA]</scope>
    <source>
        <strain evidence="2 3">ATCC 52813</strain>
    </source>
</reference>
<dbReference type="Proteomes" id="UP000242254">
    <property type="component" value="Unassembled WGS sequence"/>
</dbReference>
<name>A0A2G4SKW9_RHIZD</name>
<organism evidence="2 3">
    <name type="scientific">Rhizopus microsporus ATCC 52813</name>
    <dbReference type="NCBI Taxonomy" id="1340429"/>
    <lineage>
        <taxon>Eukaryota</taxon>
        <taxon>Fungi</taxon>
        <taxon>Fungi incertae sedis</taxon>
        <taxon>Mucoromycota</taxon>
        <taxon>Mucoromycotina</taxon>
        <taxon>Mucoromycetes</taxon>
        <taxon>Mucorales</taxon>
        <taxon>Mucorineae</taxon>
        <taxon>Rhizopodaceae</taxon>
        <taxon>Rhizopus</taxon>
    </lineage>
</organism>
<keyword evidence="3" id="KW-1185">Reference proteome</keyword>
<dbReference type="STRING" id="1340429.A0A2G4SKW9"/>
<feature type="compositionally biased region" description="Basic and acidic residues" evidence="1">
    <location>
        <begin position="254"/>
        <end position="264"/>
    </location>
</feature>
<proteinExistence type="predicted"/>
<feature type="compositionally biased region" description="Basic and acidic residues" evidence="1">
    <location>
        <begin position="21"/>
        <end position="43"/>
    </location>
</feature>
<dbReference type="EMBL" id="KZ303858">
    <property type="protein sequence ID" value="PHZ09420.1"/>
    <property type="molecule type" value="Genomic_DNA"/>
</dbReference>
<sequence>MSNGLSQEEINELRELRELLKRQQVQDDKDEPRSLPNEVRLEMEQAPPSQPKNKLRQYARNTSKYERDSWTKSETVNRVYLPELKNTTLMQCNTSMRSVREPTGLGQQLEEQQSFSQTSNKPWGTDVTKTPWKSSWKGLDAYQYTAGPQAKNWTEIKDASQFSIKALRLPDNLKYLEEDDDDEDKDYFFDTDTIEKIQRTRFENLIMRKQQGNYHQRGHQHGGFSKNKDSGKSFFSGKGKFRLKPKPIGNNQEQPRDSAKEQRGKHSPKTSLKQGESV</sequence>